<keyword evidence="2" id="KW-0472">Membrane</keyword>
<feature type="region of interest" description="Disordered" evidence="1">
    <location>
        <begin position="1"/>
        <end position="28"/>
    </location>
</feature>
<reference evidence="3" key="2">
    <citation type="submission" date="2020-09" db="EMBL/GenBank/DDBJ databases">
        <authorList>
            <person name="Sun Q."/>
            <person name="Ohkuma M."/>
        </authorList>
    </citation>
    <scope>NUCLEOTIDE SEQUENCE</scope>
    <source>
        <strain evidence="3">JCM 3302</strain>
    </source>
</reference>
<dbReference type="RefSeq" id="WP_189907558.1">
    <property type="nucleotide sequence ID" value="NZ_BNBC01000059.1"/>
</dbReference>
<comment type="caution">
    <text evidence="3">The sequence shown here is derived from an EMBL/GenBank/DDBJ whole genome shotgun (WGS) entry which is preliminary data.</text>
</comment>
<dbReference type="AlphaFoldDB" id="A0A919AI83"/>
<keyword evidence="4" id="KW-1185">Reference proteome</keyword>
<feature type="compositionally biased region" description="Acidic residues" evidence="1">
    <location>
        <begin position="70"/>
        <end position="79"/>
    </location>
</feature>
<proteinExistence type="predicted"/>
<feature type="region of interest" description="Disordered" evidence="1">
    <location>
        <begin position="69"/>
        <end position="100"/>
    </location>
</feature>
<reference evidence="3" key="1">
    <citation type="journal article" date="2014" name="Int. J. Syst. Evol. Microbiol.">
        <title>Complete genome sequence of Corynebacterium casei LMG S-19264T (=DSM 44701T), isolated from a smear-ripened cheese.</title>
        <authorList>
            <consortium name="US DOE Joint Genome Institute (JGI-PGF)"/>
            <person name="Walter F."/>
            <person name="Albersmeier A."/>
            <person name="Kalinowski J."/>
            <person name="Ruckert C."/>
        </authorList>
    </citation>
    <scope>NUCLEOTIDE SEQUENCE</scope>
    <source>
        <strain evidence="3">JCM 3302</strain>
    </source>
</reference>
<protein>
    <recommendedName>
        <fullName evidence="5">DUF4352 domain-containing protein</fullName>
    </recommendedName>
</protein>
<gene>
    <name evidence="3" type="ORF">GCM10014715_78460</name>
</gene>
<feature type="compositionally biased region" description="Pro residues" evidence="1">
    <location>
        <begin position="1"/>
        <end position="22"/>
    </location>
</feature>
<evidence type="ECO:0000256" key="1">
    <source>
        <dbReference type="SAM" id="MobiDB-lite"/>
    </source>
</evidence>
<keyword evidence="2" id="KW-1133">Transmembrane helix</keyword>
<feature type="transmembrane region" description="Helical" evidence="2">
    <location>
        <begin position="31"/>
        <end position="52"/>
    </location>
</feature>
<dbReference type="EMBL" id="BNBC01000059">
    <property type="protein sequence ID" value="GHF11095.1"/>
    <property type="molecule type" value="Genomic_DNA"/>
</dbReference>
<evidence type="ECO:0000313" key="3">
    <source>
        <dbReference type="EMBL" id="GHF11095.1"/>
    </source>
</evidence>
<keyword evidence="2" id="KW-0812">Transmembrane</keyword>
<dbReference type="Proteomes" id="UP000641386">
    <property type="component" value="Unassembled WGS sequence"/>
</dbReference>
<organism evidence="3 4">
    <name type="scientific">Streptomyces spiralis</name>
    <dbReference type="NCBI Taxonomy" id="66376"/>
    <lineage>
        <taxon>Bacteria</taxon>
        <taxon>Bacillati</taxon>
        <taxon>Actinomycetota</taxon>
        <taxon>Actinomycetes</taxon>
        <taxon>Kitasatosporales</taxon>
        <taxon>Streptomycetaceae</taxon>
        <taxon>Streptomyces</taxon>
    </lineage>
</organism>
<sequence length="230" mass="23630">MNHDITPPPMPSYGPPVPPAPQPQAKRHRTVVIAVAAAVVAAAVSAAVTAGVTGEGDTKAAPTVTVTETVGDDSADAASDDTTAPADDATDDATDEGTGGDVYTLTDTVAYENDVAVSLSGFRRAVSSQYAAPENTDYVRFTVKIKNSGSKTLDTTGLTVNCSYGEDGHSSESIFDSEHGLDGGPDTKLLAGRSINVPWGCELPKAGKLIQIEVSPDMESESAIFTGTVK</sequence>
<evidence type="ECO:0000256" key="2">
    <source>
        <dbReference type="SAM" id="Phobius"/>
    </source>
</evidence>
<name>A0A919AI83_9ACTN</name>
<accession>A0A919AI83</accession>
<evidence type="ECO:0000313" key="4">
    <source>
        <dbReference type="Proteomes" id="UP000641386"/>
    </source>
</evidence>
<evidence type="ECO:0008006" key="5">
    <source>
        <dbReference type="Google" id="ProtNLM"/>
    </source>
</evidence>